<feature type="transmembrane region" description="Helical" evidence="8">
    <location>
        <begin position="508"/>
        <end position="527"/>
    </location>
</feature>
<evidence type="ECO:0000313" key="10">
    <source>
        <dbReference type="EMBL" id="ADB49321.1"/>
    </source>
</evidence>
<dbReference type="PANTHER" id="PTHR43867">
    <property type="entry name" value="CELLULOSE SYNTHASE CATALYTIC SUBUNIT A [UDP-FORMING]"/>
    <property type="match status" value="1"/>
</dbReference>
<evidence type="ECO:0000259" key="9">
    <source>
        <dbReference type="Pfam" id="PF13632"/>
    </source>
</evidence>
<proteinExistence type="predicted"/>
<dbReference type="STRING" id="469383.Cwoe_0888"/>
<keyword evidence="3 10" id="KW-0808">Transferase</keyword>
<dbReference type="OrthoDB" id="9806824at2"/>
<dbReference type="KEGG" id="cwo:Cwoe_0888"/>
<gene>
    <name evidence="10" type="ordered locus">Cwoe_0888</name>
</gene>
<dbReference type="Gene3D" id="3.90.550.10">
    <property type="entry name" value="Spore Coat Polysaccharide Biosynthesis Protein SpsA, Chain A"/>
    <property type="match status" value="1"/>
</dbReference>
<feature type="compositionally biased region" description="Basic and acidic residues" evidence="7">
    <location>
        <begin position="728"/>
        <end position="748"/>
    </location>
</feature>
<keyword evidence="5 8" id="KW-1133">Transmembrane helix</keyword>
<dbReference type="HOGENOM" id="CLU_011897_0_0_11"/>
<feature type="domain" description="Glycosyltransferase 2-like" evidence="9">
    <location>
        <begin position="323"/>
        <end position="549"/>
    </location>
</feature>
<dbReference type="PANTHER" id="PTHR43867:SF2">
    <property type="entry name" value="CELLULOSE SYNTHASE CATALYTIC SUBUNIT A [UDP-FORMING]"/>
    <property type="match status" value="1"/>
</dbReference>
<name>D3FBF2_CONWI</name>
<evidence type="ECO:0000256" key="7">
    <source>
        <dbReference type="SAM" id="MobiDB-lite"/>
    </source>
</evidence>
<feature type="transmembrane region" description="Helical" evidence="8">
    <location>
        <begin position="533"/>
        <end position="551"/>
    </location>
</feature>
<organism evidence="10 11">
    <name type="scientific">Conexibacter woesei (strain DSM 14684 / CCUG 47730 / CIP 108061 / JCM 11494 / NBRC 100937 / ID131577)</name>
    <dbReference type="NCBI Taxonomy" id="469383"/>
    <lineage>
        <taxon>Bacteria</taxon>
        <taxon>Bacillati</taxon>
        <taxon>Actinomycetota</taxon>
        <taxon>Thermoleophilia</taxon>
        <taxon>Solirubrobacterales</taxon>
        <taxon>Conexibacteraceae</taxon>
        <taxon>Conexibacter</taxon>
    </lineage>
</organism>
<dbReference type="RefSeq" id="WP_012932374.1">
    <property type="nucleotide sequence ID" value="NC_013739.1"/>
</dbReference>
<dbReference type="eggNOG" id="COG1215">
    <property type="taxonomic scope" value="Bacteria"/>
</dbReference>
<dbReference type="GO" id="GO:0016758">
    <property type="term" value="F:hexosyltransferase activity"/>
    <property type="evidence" value="ECO:0007669"/>
    <property type="project" value="TreeGrafter"/>
</dbReference>
<dbReference type="InterPro" id="IPR001173">
    <property type="entry name" value="Glyco_trans_2-like"/>
</dbReference>
<feature type="transmembrane region" description="Helical" evidence="8">
    <location>
        <begin position="563"/>
        <end position="590"/>
    </location>
</feature>
<feature type="transmembrane region" description="Helical" evidence="8">
    <location>
        <begin position="610"/>
        <end position="629"/>
    </location>
</feature>
<reference evidence="10 11" key="1">
    <citation type="journal article" date="2010" name="Stand. Genomic Sci.">
        <title>Complete genome sequence of Conexibacter woesei type strain (ID131577).</title>
        <authorList>
            <person name="Pukall R."/>
            <person name="Lapidus A."/>
            <person name="Glavina Del Rio T."/>
            <person name="Copeland A."/>
            <person name="Tice H."/>
            <person name="Cheng J.-F."/>
            <person name="Lucas S."/>
            <person name="Chen F."/>
            <person name="Nolan M."/>
            <person name="Bruce D."/>
            <person name="Goodwin L."/>
            <person name="Pitluck S."/>
            <person name="Mavromatis K."/>
            <person name="Ivanova N."/>
            <person name="Ovchinnikova G."/>
            <person name="Pati A."/>
            <person name="Chen A."/>
            <person name="Palaniappan K."/>
            <person name="Land M."/>
            <person name="Hauser L."/>
            <person name="Chang Y.-J."/>
            <person name="Jeffries C.D."/>
            <person name="Chain P."/>
            <person name="Meincke L."/>
            <person name="Sims D."/>
            <person name="Brettin T."/>
            <person name="Detter J.C."/>
            <person name="Rohde M."/>
            <person name="Goeker M."/>
            <person name="Bristow J."/>
            <person name="Eisen J.A."/>
            <person name="Markowitz V."/>
            <person name="Kyrpides N.C."/>
            <person name="Klenk H.-P."/>
            <person name="Hugenholtz P."/>
        </authorList>
    </citation>
    <scope>NUCLEOTIDE SEQUENCE [LARGE SCALE GENOMIC DNA]</scope>
    <source>
        <strain evidence="11">DSM 14684 / CIP 108061 / JCM 11494 / NBRC 100937 / ID131577</strain>
    </source>
</reference>
<keyword evidence="2" id="KW-0328">Glycosyltransferase</keyword>
<evidence type="ECO:0000256" key="2">
    <source>
        <dbReference type="ARBA" id="ARBA00022676"/>
    </source>
</evidence>
<feature type="region of interest" description="Disordered" evidence="7">
    <location>
        <begin position="710"/>
        <end position="791"/>
    </location>
</feature>
<dbReference type="Pfam" id="PF13632">
    <property type="entry name" value="Glyco_trans_2_3"/>
    <property type="match status" value="1"/>
</dbReference>
<reference evidence="11" key="2">
    <citation type="submission" date="2010-01" db="EMBL/GenBank/DDBJ databases">
        <title>The complete genome of Conexibacter woesei DSM 14684.</title>
        <authorList>
            <consortium name="US DOE Joint Genome Institute (JGI-PGF)"/>
            <person name="Lucas S."/>
            <person name="Copeland A."/>
            <person name="Lapidus A."/>
            <person name="Glavina del Rio T."/>
            <person name="Dalin E."/>
            <person name="Tice H."/>
            <person name="Bruce D."/>
            <person name="Goodwin L."/>
            <person name="Pitluck S."/>
            <person name="Kyrpides N."/>
            <person name="Mavromatis K."/>
            <person name="Ivanova N."/>
            <person name="Mikhailova N."/>
            <person name="Chertkov O."/>
            <person name="Brettin T."/>
            <person name="Detter J.C."/>
            <person name="Han C."/>
            <person name="Larimer F."/>
            <person name="Land M."/>
            <person name="Hauser L."/>
            <person name="Markowitz V."/>
            <person name="Cheng J.-F."/>
            <person name="Hugenholtz P."/>
            <person name="Woyke T."/>
            <person name="Wu D."/>
            <person name="Pukall R."/>
            <person name="Steenblock K."/>
            <person name="Schneider S."/>
            <person name="Klenk H.-P."/>
            <person name="Eisen J.A."/>
        </authorList>
    </citation>
    <scope>NUCLEOTIDE SEQUENCE [LARGE SCALE GENOMIC DNA]</scope>
    <source>
        <strain evidence="11">DSM 14684 / CIP 108061 / JCM 11494 / NBRC 100937 / ID131577</strain>
    </source>
</reference>
<evidence type="ECO:0000256" key="5">
    <source>
        <dbReference type="ARBA" id="ARBA00022989"/>
    </source>
</evidence>
<dbReference type="InterPro" id="IPR029044">
    <property type="entry name" value="Nucleotide-diphossugar_trans"/>
</dbReference>
<evidence type="ECO:0000313" key="11">
    <source>
        <dbReference type="Proteomes" id="UP000008229"/>
    </source>
</evidence>
<evidence type="ECO:0000256" key="6">
    <source>
        <dbReference type="ARBA" id="ARBA00023136"/>
    </source>
</evidence>
<comment type="subcellular location">
    <subcellularLocation>
        <location evidence="1">Membrane</location>
        <topology evidence="1">Multi-pass membrane protein</topology>
    </subcellularLocation>
</comment>
<feature type="compositionally biased region" description="Basic and acidic residues" evidence="7">
    <location>
        <begin position="756"/>
        <end position="767"/>
    </location>
</feature>
<evidence type="ECO:0000256" key="4">
    <source>
        <dbReference type="ARBA" id="ARBA00022692"/>
    </source>
</evidence>
<dbReference type="AlphaFoldDB" id="D3FBF2"/>
<accession>D3FBF2</accession>
<keyword evidence="6 8" id="KW-0472">Membrane</keyword>
<evidence type="ECO:0000256" key="3">
    <source>
        <dbReference type="ARBA" id="ARBA00022679"/>
    </source>
</evidence>
<dbReference type="EMBL" id="CP001854">
    <property type="protein sequence ID" value="ADB49321.1"/>
    <property type="molecule type" value="Genomic_DNA"/>
</dbReference>
<keyword evidence="11" id="KW-1185">Reference proteome</keyword>
<keyword evidence="4 8" id="KW-0812">Transmembrane</keyword>
<evidence type="ECO:0000256" key="1">
    <source>
        <dbReference type="ARBA" id="ARBA00004141"/>
    </source>
</evidence>
<dbReference type="Proteomes" id="UP000008229">
    <property type="component" value="Chromosome"/>
</dbReference>
<dbReference type="CAZy" id="GT2">
    <property type="family name" value="Glycosyltransferase Family 2"/>
</dbReference>
<feature type="transmembrane region" description="Helical" evidence="8">
    <location>
        <begin position="36"/>
        <end position="59"/>
    </location>
</feature>
<dbReference type="GO" id="GO:0005886">
    <property type="term" value="C:plasma membrane"/>
    <property type="evidence" value="ECO:0007669"/>
    <property type="project" value="TreeGrafter"/>
</dbReference>
<dbReference type="SUPFAM" id="SSF53448">
    <property type="entry name" value="Nucleotide-diphospho-sugar transferases"/>
    <property type="match status" value="1"/>
</dbReference>
<dbReference type="InterPro" id="IPR050321">
    <property type="entry name" value="Glycosyltr_2/OpgH_subfam"/>
</dbReference>
<sequence length="791" mass="87273">MLIGQLAIAVTVIGWALFVVTTLTRSSIAGGDGPPLGLATIGYIVIMSLLACSALAYLTTRLGYYSRSRSHRRATRAELGQTFERSAPTLTVLIPSYQEEERVNRMTLLSAALQEYPDLELVLLVDDPPAPRYRGPAEMLAAAHGLPGEIEALLSTPVARFTAALDGFETKYIEGGDPRLEDALEVAAEYEHAAQWLTDYAAGYEVTDHTDQFLVDQVLLALAGEMTTTAKALRAAIGDGATLTKDHLRFLLRRLTWIFGARISSFQRKRFVSLSHEPNKAMNLNSYIGLMGGSYREIAVPGGGLALLRTDSDADLVVRNPDYVLTLDADSLLLPEYCQRIVHLLEQQEHARVAVAQAPYTAFPGASTRLERMAGATTDLQHMVHQGMTHYDATFWVGANAVLRKRAIDDLREVSHDGDWEISRYISDRTVIEDTESSIDLGVHGWRLLNYPERLSYSATPPDFGALCIQRQRWANGGLLILPALWRQIRTRRDRGERQRLGETFLRVNYMASICWASIGLIFLLLYQFNDQLISPLVLLISVPYFLMMAVDLKHCGYRRSDVFGLYGFNLVLLGVNLAGVGASLLQVLIGGRPAFKRTPKVHTRTTPGLTFVLLPYVFVAFSVLTLLSDLDRDRWVNVILAGLNAAAATYAIVAYIGVGHSLVDVWRNVVSWLYKPQRSARAKRAERRQALAQPAAPHWSQTLAYAPADGVRRAERRSASGRSGTAADRRSGSAADRRAGNGRRETDLPAYMGRRATDRPPGRADDPPAPLRVADDEASVPAVAEPEVPR</sequence>
<feature type="transmembrane region" description="Helical" evidence="8">
    <location>
        <begin position="636"/>
        <end position="659"/>
    </location>
</feature>
<protein>
    <submittedName>
        <fullName evidence="10">Glycosyltransferase-likw protein probably involved in cell wall biogenesis</fullName>
    </submittedName>
</protein>
<evidence type="ECO:0000256" key="8">
    <source>
        <dbReference type="SAM" id="Phobius"/>
    </source>
</evidence>